<organism evidence="2 3">
    <name type="scientific">Candidatus Dojkabacteria bacterium</name>
    <dbReference type="NCBI Taxonomy" id="2099670"/>
    <lineage>
        <taxon>Bacteria</taxon>
        <taxon>Candidatus Dojkabacteria</taxon>
    </lineage>
</organism>
<keyword evidence="1" id="KW-0472">Membrane</keyword>
<dbReference type="GO" id="GO:0005886">
    <property type="term" value="C:plasma membrane"/>
    <property type="evidence" value="ECO:0007669"/>
    <property type="project" value="UniProtKB-SubCell"/>
</dbReference>
<comment type="function">
    <text evidence="1">Could be involved in insertion of integral membrane proteins into the membrane.</text>
</comment>
<comment type="similarity">
    <text evidence="1">Belongs to the UPF0161 family.</text>
</comment>
<dbReference type="SMART" id="SM01234">
    <property type="entry name" value="Haemolytic"/>
    <property type="match status" value="1"/>
</dbReference>
<dbReference type="InterPro" id="IPR002696">
    <property type="entry name" value="Membr_insert_effic_factor_YidD"/>
</dbReference>
<reference evidence="2" key="1">
    <citation type="submission" date="2020-04" db="EMBL/GenBank/DDBJ databases">
        <authorList>
            <person name="Zhang T."/>
        </authorList>
    </citation>
    <scope>NUCLEOTIDE SEQUENCE</scope>
    <source>
        <strain evidence="2">HKST-UBA15</strain>
    </source>
</reference>
<sequence length="79" mass="9468">MKKLILKTIRIYQKLFSFDHAFWAQPHRFRVCIHYPSCSEYTYQAVERFGILKGLRLGVFRLLRCNIFFKGGIDEVPKK</sequence>
<name>A0A955IAT5_9BACT</name>
<proteinExistence type="inferred from homology"/>
<comment type="caution">
    <text evidence="2">The sequence shown here is derived from an EMBL/GenBank/DDBJ whole genome shotgun (WGS) entry which is preliminary data.</text>
</comment>
<dbReference type="PANTHER" id="PTHR33383:SF1">
    <property type="entry name" value="MEMBRANE PROTEIN INSERTION EFFICIENCY FACTOR-RELATED"/>
    <property type="match status" value="1"/>
</dbReference>
<dbReference type="Proteomes" id="UP000745577">
    <property type="component" value="Unassembled WGS sequence"/>
</dbReference>
<reference evidence="2" key="2">
    <citation type="journal article" date="2021" name="Microbiome">
        <title>Successional dynamics and alternative stable states in a saline activated sludge microbial community over 9 years.</title>
        <authorList>
            <person name="Wang Y."/>
            <person name="Ye J."/>
            <person name="Ju F."/>
            <person name="Liu L."/>
            <person name="Boyd J.A."/>
            <person name="Deng Y."/>
            <person name="Parks D.H."/>
            <person name="Jiang X."/>
            <person name="Yin X."/>
            <person name="Woodcroft B.J."/>
            <person name="Tyson G.W."/>
            <person name="Hugenholtz P."/>
            <person name="Polz M.F."/>
            <person name="Zhang T."/>
        </authorList>
    </citation>
    <scope>NUCLEOTIDE SEQUENCE</scope>
    <source>
        <strain evidence="2">HKST-UBA15</strain>
    </source>
</reference>
<dbReference type="HAMAP" id="MF_00386">
    <property type="entry name" value="UPF0161_YidD"/>
    <property type="match status" value="1"/>
</dbReference>
<accession>A0A955IAT5</accession>
<dbReference type="EMBL" id="JAGQLL010000015">
    <property type="protein sequence ID" value="MCA9379853.1"/>
    <property type="molecule type" value="Genomic_DNA"/>
</dbReference>
<protein>
    <recommendedName>
        <fullName evidence="1">Putative membrane protein insertion efficiency factor</fullName>
    </recommendedName>
</protein>
<dbReference type="Pfam" id="PF01809">
    <property type="entry name" value="YidD"/>
    <property type="match status" value="1"/>
</dbReference>
<evidence type="ECO:0000256" key="1">
    <source>
        <dbReference type="HAMAP-Rule" id="MF_00386"/>
    </source>
</evidence>
<dbReference type="NCBIfam" id="TIGR00278">
    <property type="entry name" value="membrane protein insertion efficiency factor YidD"/>
    <property type="match status" value="1"/>
</dbReference>
<keyword evidence="1" id="KW-1003">Cell membrane</keyword>
<evidence type="ECO:0000313" key="2">
    <source>
        <dbReference type="EMBL" id="MCA9379853.1"/>
    </source>
</evidence>
<comment type="subcellular location">
    <subcellularLocation>
        <location evidence="1">Cell membrane</location>
        <topology evidence="1">Peripheral membrane protein</topology>
        <orientation evidence="1">Cytoplasmic side</orientation>
    </subcellularLocation>
</comment>
<dbReference type="PANTHER" id="PTHR33383">
    <property type="entry name" value="MEMBRANE PROTEIN INSERTION EFFICIENCY FACTOR-RELATED"/>
    <property type="match status" value="1"/>
</dbReference>
<dbReference type="AlphaFoldDB" id="A0A955IAT5"/>
<evidence type="ECO:0000313" key="3">
    <source>
        <dbReference type="Proteomes" id="UP000745577"/>
    </source>
</evidence>
<gene>
    <name evidence="2" type="primary">yidD</name>
    <name evidence="2" type="ORF">KC675_01605</name>
</gene>